<feature type="compositionally biased region" description="Low complexity" evidence="1">
    <location>
        <begin position="22"/>
        <end position="45"/>
    </location>
</feature>
<feature type="compositionally biased region" description="Polar residues" evidence="1">
    <location>
        <begin position="256"/>
        <end position="267"/>
    </location>
</feature>
<dbReference type="Proteomes" id="UP000006038">
    <property type="component" value="Chromosome 6"/>
</dbReference>
<name>J3MCI3_ORYBR</name>
<sequence length="281" mass="29898">MAFHLAALRLISSPLPPPPPMSSSTWAATCSRRSSSSRRSPMPHSSHTYRELMYWSANPGQQIIGTPEQMLSVEEFHPLCVRNAPTARCRSTCSCAHHSAMKHRSLVSETKPSGNALMPPATRPGRTTQRNGRRLSARPHASSAILSGDITVRLPKLTYSTAPDGCASSHVMHAASSSQRLSPAAAPPCPFARSTTRPCMAAARGPMVYTRGNSSLSASSTSDSRSSNVLRMSPCALAQLFASSSSTRSAKLVGSNVRTKLETSPSRTVGMPAIQSIGVSR</sequence>
<feature type="region of interest" description="Disordered" evidence="1">
    <location>
        <begin position="18"/>
        <end position="45"/>
    </location>
</feature>
<feature type="region of interest" description="Disordered" evidence="1">
    <location>
        <begin position="252"/>
        <end position="281"/>
    </location>
</feature>
<accession>J3MCI3</accession>
<evidence type="ECO:0000256" key="1">
    <source>
        <dbReference type="SAM" id="MobiDB-lite"/>
    </source>
</evidence>
<dbReference type="EnsemblPlants" id="OB06G17270.1">
    <property type="protein sequence ID" value="OB06G17270.1"/>
    <property type="gene ID" value="OB06G17270"/>
</dbReference>
<evidence type="ECO:0000313" key="3">
    <source>
        <dbReference type="Proteomes" id="UP000006038"/>
    </source>
</evidence>
<dbReference type="Gramene" id="OB06G17270.1">
    <property type="protein sequence ID" value="OB06G17270.1"/>
    <property type="gene ID" value="OB06G17270"/>
</dbReference>
<protein>
    <submittedName>
        <fullName evidence="2">Uncharacterized protein</fullName>
    </submittedName>
</protein>
<dbReference type="AlphaFoldDB" id="J3MCI3"/>
<organism evidence="2">
    <name type="scientific">Oryza brachyantha</name>
    <name type="common">malo sina</name>
    <dbReference type="NCBI Taxonomy" id="4533"/>
    <lineage>
        <taxon>Eukaryota</taxon>
        <taxon>Viridiplantae</taxon>
        <taxon>Streptophyta</taxon>
        <taxon>Embryophyta</taxon>
        <taxon>Tracheophyta</taxon>
        <taxon>Spermatophyta</taxon>
        <taxon>Magnoliopsida</taxon>
        <taxon>Liliopsida</taxon>
        <taxon>Poales</taxon>
        <taxon>Poaceae</taxon>
        <taxon>BOP clade</taxon>
        <taxon>Oryzoideae</taxon>
        <taxon>Oryzeae</taxon>
        <taxon>Oryzinae</taxon>
        <taxon>Oryza</taxon>
    </lineage>
</organism>
<reference evidence="2" key="1">
    <citation type="journal article" date="2013" name="Nat. Commun.">
        <title>Whole-genome sequencing of Oryza brachyantha reveals mechanisms underlying Oryza genome evolution.</title>
        <authorList>
            <person name="Chen J."/>
            <person name="Huang Q."/>
            <person name="Gao D."/>
            <person name="Wang J."/>
            <person name="Lang Y."/>
            <person name="Liu T."/>
            <person name="Li B."/>
            <person name="Bai Z."/>
            <person name="Luis Goicoechea J."/>
            <person name="Liang C."/>
            <person name="Chen C."/>
            <person name="Zhang W."/>
            <person name="Sun S."/>
            <person name="Liao Y."/>
            <person name="Zhang X."/>
            <person name="Yang L."/>
            <person name="Song C."/>
            <person name="Wang M."/>
            <person name="Shi J."/>
            <person name="Liu G."/>
            <person name="Liu J."/>
            <person name="Zhou H."/>
            <person name="Zhou W."/>
            <person name="Yu Q."/>
            <person name="An N."/>
            <person name="Chen Y."/>
            <person name="Cai Q."/>
            <person name="Wang B."/>
            <person name="Liu B."/>
            <person name="Min J."/>
            <person name="Huang Y."/>
            <person name="Wu H."/>
            <person name="Li Z."/>
            <person name="Zhang Y."/>
            <person name="Yin Y."/>
            <person name="Song W."/>
            <person name="Jiang J."/>
            <person name="Jackson S.A."/>
            <person name="Wing R.A."/>
            <person name="Wang J."/>
            <person name="Chen M."/>
        </authorList>
    </citation>
    <scope>NUCLEOTIDE SEQUENCE [LARGE SCALE GENOMIC DNA]</scope>
    <source>
        <strain evidence="2">cv. IRGC 101232</strain>
    </source>
</reference>
<dbReference type="HOGENOM" id="CLU_991689_0_0_1"/>
<proteinExistence type="predicted"/>
<keyword evidence="3" id="KW-1185">Reference proteome</keyword>
<reference evidence="2" key="2">
    <citation type="submission" date="2013-04" db="UniProtKB">
        <authorList>
            <consortium name="EnsemblPlants"/>
        </authorList>
    </citation>
    <scope>IDENTIFICATION</scope>
</reference>
<feature type="region of interest" description="Disordered" evidence="1">
    <location>
        <begin position="110"/>
        <end position="142"/>
    </location>
</feature>
<evidence type="ECO:0000313" key="2">
    <source>
        <dbReference type="EnsemblPlants" id="OB06G17270.1"/>
    </source>
</evidence>